<keyword evidence="6" id="KW-0560">Oxidoreductase</keyword>
<evidence type="ECO:0000256" key="1">
    <source>
        <dbReference type="ARBA" id="ARBA00001974"/>
    </source>
</evidence>
<dbReference type="OrthoDB" id="437369at2759"/>
<dbReference type="Pfam" id="PF07156">
    <property type="entry name" value="Prenylcys_lyase"/>
    <property type="match status" value="1"/>
</dbReference>
<keyword evidence="7" id="KW-0325">Glycoprotein</keyword>
<dbReference type="InterPro" id="IPR036188">
    <property type="entry name" value="FAD/NAD-bd_sf"/>
</dbReference>
<dbReference type="InterPro" id="IPR010795">
    <property type="entry name" value="Prenylcys_lyase"/>
</dbReference>
<feature type="compositionally biased region" description="Basic and acidic residues" evidence="8">
    <location>
        <begin position="528"/>
        <end position="539"/>
    </location>
</feature>
<feature type="signal peptide" evidence="9">
    <location>
        <begin position="1"/>
        <end position="22"/>
    </location>
</feature>
<evidence type="ECO:0000256" key="5">
    <source>
        <dbReference type="ARBA" id="ARBA00022827"/>
    </source>
</evidence>
<keyword evidence="3" id="KW-0285">Flavoprotein</keyword>
<dbReference type="EMBL" id="JAPDFW010000077">
    <property type="protein sequence ID" value="KAJ5073090.1"/>
    <property type="molecule type" value="Genomic_DNA"/>
</dbReference>
<keyword evidence="12" id="KW-1185">Reference proteome</keyword>
<keyword evidence="11" id="KW-0456">Lyase</keyword>
<comment type="cofactor">
    <cofactor evidence="1">
        <name>FAD</name>
        <dbReference type="ChEBI" id="CHEBI:57692"/>
    </cofactor>
</comment>
<protein>
    <submittedName>
        <fullName evidence="11">Farnesylcysteine lyase</fullName>
    </submittedName>
</protein>
<dbReference type="Gene3D" id="3.50.50.60">
    <property type="entry name" value="FAD/NAD(P)-binding domain"/>
    <property type="match status" value="1"/>
</dbReference>
<feature type="chain" id="PRO_5040387933" evidence="9">
    <location>
        <begin position="23"/>
        <end position="548"/>
    </location>
</feature>
<accession>A0A9Q0LII0</accession>
<sequence>MNSKQFLSIIISIIFSFELVINEEKTIKIAIIGSGIGGSSTAYWIEKLRNEKYSDTQLSITVYEQEKETCGRVRSRDIGEDTMIEAGATIFHVSNKYMVDFADEFGLAKYRVSQNPHISKSMTKFGFWHENDFLMQQSSSSLLTKFKIGYNFGFFDLLKTNRLSEEMKNKFCRIYDLQAQGISFETTKDLYQTINMFELSQESLKNYLKNFGLSKMIYDVFASMALRGNIGEQDPGETNALGGLICLIAEGKDLYTVNQGNQKICDNLIQSSKNAILKLNHAVKEIRYQETTESGNEEKDPSQKHGEYVLRIQNNEKSGSLETEVYDAVVFAAPFHSDKIKIEIPDFDPKIYEKEYIPIYSTFITGDVNPSYFGKESVPTEIYTTYNSSLQFTTLSLKTIFKNGTKLFRLFSKTPITQEILQKLFFNGKIVDEYRHEYPLLKINSSNTPFRFGSTDSHVYFVNAMEIPFSVMETEAIGGLNVAHLFFKDFFGEKFVFEEQHNEVTEEEHTDIFEEKPIEVISEQPIELTEKKPIEITEEKPEESDKEL</sequence>
<dbReference type="GO" id="GO:0030328">
    <property type="term" value="P:prenylcysteine catabolic process"/>
    <property type="evidence" value="ECO:0007669"/>
    <property type="project" value="InterPro"/>
</dbReference>
<dbReference type="PANTHER" id="PTHR15944:SF0">
    <property type="entry name" value="PRENYLCYSTEINE LYASE DOMAIN-CONTAINING PROTEIN"/>
    <property type="match status" value="1"/>
</dbReference>
<dbReference type="Proteomes" id="UP001149090">
    <property type="component" value="Unassembled WGS sequence"/>
</dbReference>
<dbReference type="Pfam" id="PF13450">
    <property type="entry name" value="NAD_binding_8"/>
    <property type="match status" value="1"/>
</dbReference>
<comment type="similarity">
    <text evidence="2">Belongs to the prenylcysteine oxidase family.</text>
</comment>
<evidence type="ECO:0000259" key="10">
    <source>
        <dbReference type="Pfam" id="PF07156"/>
    </source>
</evidence>
<evidence type="ECO:0000256" key="6">
    <source>
        <dbReference type="ARBA" id="ARBA00023002"/>
    </source>
</evidence>
<keyword evidence="4 9" id="KW-0732">Signal</keyword>
<dbReference type="InterPro" id="IPR017046">
    <property type="entry name" value="Prenylcysteine_Oxase1"/>
</dbReference>
<feature type="region of interest" description="Disordered" evidence="8">
    <location>
        <begin position="523"/>
        <end position="548"/>
    </location>
</feature>
<gene>
    <name evidence="11" type="ORF">M0811_09045</name>
</gene>
<dbReference type="GO" id="GO:0016829">
    <property type="term" value="F:lyase activity"/>
    <property type="evidence" value="ECO:0007669"/>
    <property type="project" value="UniProtKB-KW"/>
</dbReference>
<proteinExistence type="inferred from homology"/>
<evidence type="ECO:0000256" key="2">
    <source>
        <dbReference type="ARBA" id="ARBA00009967"/>
    </source>
</evidence>
<reference evidence="11" key="1">
    <citation type="submission" date="2022-10" db="EMBL/GenBank/DDBJ databases">
        <title>Novel sulphate-reducing endosymbionts in the free-living metamonad Anaeramoeba.</title>
        <authorList>
            <person name="Jerlstrom-Hultqvist J."/>
            <person name="Cepicka I."/>
            <person name="Gallot-Lavallee L."/>
            <person name="Salas-Leiva D."/>
            <person name="Curtis B.A."/>
            <person name="Zahonova K."/>
            <person name="Pipaliya S."/>
            <person name="Dacks J."/>
            <person name="Roger A.J."/>
        </authorList>
    </citation>
    <scope>NUCLEOTIDE SEQUENCE</scope>
    <source>
        <strain evidence="11">BMAN</strain>
    </source>
</reference>
<dbReference type="SUPFAM" id="SSF51905">
    <property type="entry name" value="FAD/NAD(P)-binding domain"/>
    <property type="match status" value="1"/>
</dbReference>
<evidence type="ECO:0000256" key="8">
    <source>
        <dbReference type="SAM" id="MobiDB-lite"/>
    </source>
</evidence>
<dbReference type="GO" id="GO:0030327">
    <property type="term" value="P:prenylated protein catabolic process"/>
    <property type="evidence" value="ECO:0007669"/>
    <property type="project" value="TreeGrafter"/>
</dbReference>
<dbReference type="PANTHER" id="PTHR15944">
    <property type="entry name" value="FARNESYLCYSTEINE LYASE"/>
    <property type="match status" value="1"/>
</dbReference>
<evidence type="ECO:0000313" key="12">
    <source>
        <dbReference type="Proteomes" id="UP001149090"/>
    </source>
</evidence>
<dbReference type="GO" id="GO:0001735">
    <property type="term" value="F:prenylcysteine oxidase activity"/>
    <property type="evidence" value="ECO:0007669"/>
    <property type="project" value="InterPro"/>
</dbReference>
<evidence type="ECO:0000313" key="11">
    <source>
        <dbReference type="EMBL" id="KAJ5073090.1"/>
    </source>
</evidence>
<dbReference type="OMA" id="SIGIWDG"/>
<evidence type="ECO:0000256" key="9">
    <source>
        <dbReference type="SAM" id="SignalP"/>
    </source>
</evidence>
<dbReference type="AlphaFoldDB" id="A0A9Q0LII0"/>
<evidence type="ECO:0000256" key="4">
    <source>
        <dbReference type="ARBA" id="ARBA00022729"/>
    </source>
</evidence>
<evidence type="ECO:0000256" key="3">
    <source>
        <dbReference type="ARBA" id="ARBA00022630"/>
    </source>
</evidence>
<keyword evidence="5" id="KW-0274">FAD</keyword>
<evidence type="ECO:0000256" key="7">
    <source>
        <dbReference type="ARBA" id="ARBA00023180"/>
    </source>
</evidence>
<feature type="domain" description="Prenylcysteine lyase" evidence="10">
    <location>
        <begin position="136"/>
        <end position="493"/>
    </location>
</feature>
<comment type="caution">
    <text evidence="11">The sequence shown here is derived from an EMBL/GenBank/DDBJ whole genome shotgun (WGS) entry which is preliminary data.</text>
</comment>
<organism evidence="11 12">
    <name type="scientific">Anaeramoeba ignava</name>
    <name type="common">Anaerobic marine amoeba</name>
    <dbReference type="NCBI Taxonomy" id="1746090"/>
    <lineage>
        <taxon>Eukaryota</taxon>
        <taxon>Metamonada</taxon>
        <taxon>Anaeramoebidae</taxon>
        <taxon>Anaeramoeba</taxon>
    </lineage>
</organism>
<name>A0A9Q0LII0_ANAIG</name>